<dbReference type="Pfam" id="PF00069">
    <property type="entry name" value="Pkinase"/>
    <property type="match status" value="1"/>
</dbReference>
<dbReference type="Pfam" id="PF25816">
    <property type="entry name" value="RamC_N"/>
    <property type="match status" value="1"/>
</dbReference>
<dbReference type="Gene3D" id="1.10.510.10">
    <property type="entry name" value="Transferase(Phosphotransferase) domain 1"/>
    <property type="match status" value="1"/>
</dbReference>
<keyword evidence="3" id="KW-0808">Transferase</keyword>
<gene>
    <name evidence="8" type="ORF">GCM10009838_53220</name>
</gene>
<dbReference type="Gene3D" id="1.50.10.10">
    <property type="match status" value="1"/>
</dbReference>
<dbReference type="InterPro" id="IPR058053">
    <property type="entry name" value="RamC_C"/>
</dbReference>
<dbReference type="EC" id="2.7.11.1" evidence="1"/>
<dbReference type="Gene3D" id="3.30.200.20">
    <property type="entry name" value="Phosphorylase Kinase, domain 1"/>
    <property type="match status" value="1"/>
</dbReference>
<dbReference type="EMBL" id="BAAAQM010000033">
    <property type="protein sequence ID" value="GAA1984594.1"/>
    <property type="molecule type" value="Genomic_DNA"/>
</dbReference>
<dbReference type="SUPFAM" id="SSF56112">
    <property type="entry name" value="Protein kinase-like (PK-like)"/>
    <property type="match status" value="1"/>
</dbReference>
<keyword evidence="9" id="KW-1185">Reference proteome</keyword>
<dbReference type="PANTHER" id="PTHR43289">
    <property type="entry name" value="MITOGEN-ACTIVATED PROTEIN KINASE KINASE KINASE 20-RELATED"/>
    <property type="match status" value="1"/>
</dbReference>
<keyword evidence="2" id="KW-0723">Serine/threonine-protein kinase</keyword>
<dbReference type="SMART" id="SM01260">
    <property type="entry name" value="LANC_like"/>
    <property type="match status" value="1"/>
</dbReference>
<dbReference type="SMART" id="SM00220">
    <property type="entry name" value="S_TKc"/>
    <property type="match status" value="1"/>
</dbReference>
<dbReference type="PROSITE" id="PS50011">
    <property type="entry name" value="PROTEIN_KINASE_DOM"/>
    <property type="match status" value="1"/>
</dbReference>
<dbReference type="InterPro" id="IPR057929">
    <property type="entry name" value="RamC_N"/>
</dbReference>
<protein>
    <recommendedName>
        <fullName evidence="1">non-specific serine/threonine protein kinase</fullName>
        <ecNumber evidence="1">2.7.11.1</ecNumber>
    </recommendedName>
</protein>
<comment type="caution">
    <text evidence="8">The sequence shown here is derived from an EMBL/GenBank/DDBJ whole genome shotgun (WGS) entry which is preliminary data.</text>
</comment>
<dbReference type="RefSeq" id="WP_344659846.1">
    <property type="nucleotide sequence ID" value="NZ_BAAAQM010000033.1"/>
</dbReference>
<dbReference type="SUPFAM" id="SSF158745">
    <property type="entry name" value="LanC-like"/>
    <property type="match status" value="1"/>
</dbReference>
<reference evidence="9" key="1">
    <citation type="journal article" date="2019" name="Int. J. Syst. Evol. Microbiol.">
        <title>The Global Catalogue of Microorganisms (GCM) 10K type strain sequencing project: providing services to taxonomists for standard genome sequencing and annotation.</title>
        <authorList>
            <consortium name="The Broad Institute Genomics Platform"/>
            <consortium name="The Broad Institute Genome Sequencing Center for Infectious Disease"/>
            <person name="Wu L."/>
            <person name="Ma J."/>
        </authorList>
    </citation>
    <scope>NUCLEOTIDE SEQUENCE [LARGE SCALE GENOMIC DNA]</scope>
    <source>
        <strain evidence="9">JCM 16013</strain>
    </source>
</reference>
<accession>A0ABP5DU62</accession>
<feature type="domain" description="Protein kinase" evidence="7">
    <location>
        <begin position="202"/>
        <end position="462"/>
    </location>
</feature>
<dbReference type="Proteomes" id="UP001499854">
    <property type="component" value="Unassembled WGS sequence"/>
</dbReference>
<evidence type="ECO:0000256" key="6">
    <source>
        <dbReference type="ARBA" id="ARBA00022840"/>
    </source>
</evidence>
<evidence type="ECO:0000313" key="8">
    <source>
        <dbReference type="EMBL" id="GAA1984594.1"/>
    </source>
</evidence>
<evidence type="ECO:0000313" key="9">
    <source>
        <dbReference type="Proteomes" id="UP001499854"/>
    </source>
</evidence>
<dbReference type="InterPro" id="IPR012341">
    <property type="entry name" value="6hp_glycosidase-like_sf"/>
</dbReference>
<dbReference type="InterPro" id="IPR000719">
    <property type="entry name" value="Prot_kinase_dom"/>
</dbReference>
<sequence length="820" mass="86441">MTDAAAGRRQWSDDTWVYLDDPRMPAVAHGWKLHISARPAALEDLLARVGPVLERHVCHAKHALDADVLRDLNSGRRTPASVGKAVTVYPAPGMVVAVAADLVDALRGTEGPPVLSDLRVAEDAPVYYRYGPFEATYRTGAGGRMESVMTGPDGQLFDGLATGRYRCPPWARDPFRPEPEPGRTTAEPARAAAAEAVLGGRYRVTSGIARAAHGNVYRAVDRDTGLEVVLKQARPYVGEDESGRDARDRLRHEGTVLLALDGVAGVPAFVDYFRHGADEFLVTTDCGGPNLRREVMRNGPFRVGAAGRDPLDLADRLQAILDRVHERGVVVRDVKPDNIVLDASGDCHLVDFGVSAVDGRGPAGATPGYTAPGVPDAGADPERDRYALGVTLGFAATGLDPVLIDDSTAVNRDRTLAGLEAARVDPAVLGRIRTLMKVSDAVRRPPVVDDELLDAIIAHTVAFCVAAARETVCDPSAPIDLYAGSAGLGLELLHHREQPGVAQAVDMLANWTVRQSRELSAGLYSGRTGVALFLQRAGVSYRDEDPWPADRPEGGPPEADLIEGAAGVGLGHLLLADGAASGSISADGPDSRVAEHHLAVAAECHRLVTTGAATLTPVDAAQSGTAALAEGIAHGDAGVTSFLIEYAHLTGEPGALASARLSAERLAVLTSDLLLRALRPEASRRYGSWCRGLAGIGTVLLHAGERLAEPLYVELAQQCADVCVRIAPCMPQVIQCCGLAGVGDFLVSVAAATGDRRRWDQAFEVARLILARSGGPWSSPDFPDVELTGSSAGWAGGSTGVLGFLRRLRDRGGPRPVSAT</sequence>
<keyword evidence="5" id="KW-0418">Kinase</keyword>
<organism evidence="8 9">
    <name type="scientific">Catenulispora subtropica</name>
    <dbReference type="NCBI Taxonomy" id="450798"/>
    <lineage>
        <taxon>Bacteria</taxon>
        <taxon>Bacillati</taxon>
        <taxon>Actinomycetota</taxon>
        <taxon>Actinomycetes</taxon>
        <taxon>Catenulisporales</taxon>
        <taxon>Catenulisporaceae</taxon>
        <taxon>Catenulispora</taxon>
    </lineage>
</organism>
<dbReference type="PRINTS" id="PR01950">
    <property type="entry name" value="LANCSUPER"/>
</dbReference>
<name>A0ABP5DU62_9ACTN</name>
<evidence type="ECO:0000256" key="3">
    <source>
        <dbReference type="ARBA" id="ARBA00022679"/>
    </source>
</evidence>
<evidence type="ECO:0000256" key="4">
    <source>
        <dbReference type="ARBA" id="ARBA00022741"/>
    </source>
</evidence>
<evidence type="ECO:0000259" key="7">
    <source>
        <dbReference type="PROSITE" id="PS50011"/>
    </source>
</evidence>
<dbReference type="InterPro" id="IPR007822">
    <property type="entry name" value="LANC-like"/>
</dbReference>
<evidence type="ECO:0000256" key="5">
    <source>
        <dbReference type="ARBA" id="ARBA00022777"/>
    </source>
</evidence>
<dbReference type="Pfam" id="PF05147">
    <property type="entry name" value="LANC_like"/>
    <property type="match status" value="1"/>
</dbReference>
<evidence type="ECO:0000256" key="2">
    <source>
        <dbReference type="ARBA" id="ARBA00022527"/>
    </source>
</evidence>
<keyword evidence="6" id="KW-0067">ATP-binding</keyword>
<proteinExistence type="predicted"/>
<dbReference type="CDD" id="cd04791">
    <property type="entry name" value="LanC_SerThrkinase"/>
    <property type="match status" value="1"/>
</dbReference>
<dbReference type="PANTHER" id="PTHR43289:SF6">
    <property type="entry name" value="SERINE_THREONINE-PROTEIN KINASE NEKL-3"/>
    <property type="match status" value="1"/>
</dbReference>
<dbReference type="InterPro" id="IPR011009">
    <property type="entry name" value="Kinase-like_dom_sf"/>
</dbReference>
<evidence type="ECO:0000256" key="1">
    <source>
        <dbReference type="ARBA" id="ARBA00012513"/>
    </source>
</evidence>
<keyword evidence="4" id="KW-0547">Nucleotide-binding</keyword>